<organism evidence="3 4">
    <name type="scientific">Leucosporidium creatinivorum</name>
    <dbReference type="NCBI Taxonomy" id="106004"/>
    <lineage>
        <taxon>Eukaryota</taxon>
        <taxon>Fungi</taxon>
        <taxon>Dikarya</taxon>
        <taxon>Basidiomycota</taxon>
        <taxon>Pucciniomycotina</taxon>
        <taxon>Microbotryomycetes</taxon>
        <taxon>Leucosporidiales</taxon>
        <taxon>Leucosporidium</taxon>
    </lineage>
</organism>
<keyword evidence="4" id="KW-1185">Reference proteome</keyword>
<sequence>MDNEKGPEVAAPLQEQIDGLVEAVNDDDLLEVLSGLRSLEGEQLNLAHSSTGFSPLQSAVFEQHHLRKLIVHLLLAKGASYKKGDQNAIELSRQCGNEEIFELLREWDRGKRAGDLPELVRYLLTLTDEEAIAWREQTIAEEQQREEQLDHRDHSSASSFKTNPTTHLADPQPPKELQAVNAAARSRIPNDDLASLPPRFINHELRSKYYTQLPPISTFHHLVGPPPVYTAVIRLDDIRLGVTQAQVNAFVSSVIPPSSIAKITFEHPSNGWAFSIIYLNCVMEISRILTSFTFSALGGISPRAVIALPTLFIEGWPFAVDEGLMHEFLLSRGCNAQTLVQPSERHTCFATFASVAEAEEAFRRLDGALYWGKDLLRARWCESVVRKSYDSTLSHSTPQAFENADLATFTSRVSQLGWRSAVQQYTRGEHAHLPALEAEAQLAPSLPSSQQPFISSAHPFPQLASTDPPKASPDILPSAPPQRSATRPPWLPVPLFVGLLKPNSHFLLSSLCQGLLGHSLRDAALEPSTSHGDATVVRVVLASQEERKALVKQLTELELGGKRICVGFTRQEVDERLRLALNGSLLSYTPAGARYPTPETPRASSMESSSSA</sequence>
<dbReference type="Proteomes" id="UP000193467">
    <property type="component" value="Unassembled WGS sequence"/>
</dbReference>
<dbReference type="PROSITE" id="PS50088">
    <property type="entry name" value="ANK_REPEAT"/>
    <property type="match status" value="1"/>
</dbReference>
<gene>
    <name evidence="3" type="ORF">BCR35DRAFT_332405</name>
</gene>
<evidence type="ECO:0000313" key="3">
    <source>
        <dbReference type="EMBL" id="ORY78024.1"/>
    </source>
</evidence>
<dbReference type="GO" id="GO:0003676">
    <property type="term" value="F:nucleic acid binding"/>
    <property type="evidence" value="ECO:0007669"/>
    <property type="project" value="InterPro"/>
</dbReference>
<comment type="caution">
    <text evidence="3">The sequence shown here is derived from an EMBL/GenBank/DDBJ whole genome shotgun (WGS) entry which is preliminary data.</text>
</comment>
<reference evidence="3 4" key="1">
    <citation type="submission" date="2016-07" db="EMBL/GenBank/DDBJ databases">
        <title>Pervasive Adenine N6-methylation of Active Genes in Fungi.</title>
        <authorList>
            <consortium name="DOE Joint Genome Institute"/>
            <person name="Mondo S.J."/>
            <person name="Dannebaum R.O."/>
            <person name="Kuo R.C."/>
            <person name="Labutti K."/>
            <person name="Haridas S."/>
            <person name="Kuo A."/>
            <person name="Salamov A."/>
            <person name="Ahrendt S.R."/>
            <person name="Lipzen A."/>
            <person name="Sullivan W."/>
            <person name="Andreopoulos W.B."/>
            <person name="Clum A."/>
            <person name="Lindquist E."/>
            <person name="Daum C."/>
            <person name="Ramamoorthy G.K."/>
            <person name="Gryganskyi A."/>
            <person name="Culley D."/>
            <person name="Magnuson J.K."/>
            <person name="James T.Y."/>
            <person name="O'Malley M.A."/>
            <person name="Stajich J.E."/>
            <person name="Spatafora J.W."/>
            <person name="Visel A."/>
            <person name="Grigoriev I.V."/>
        </authorList>
    </citation>
    <scope>NUCLEOTIDE SEQUENCE [LARGE SCALE GENOMIC DNA]</scope>
    <source>
        <strain evidence="3 4">62-1032</strain>
    </source>
</reference>
<dbReference type="CDD" id="cd00590">
    <property type="entry name" value="RRM_SF"/>
    <property type="match status" value="1"/>
</dbReference>
<evidence type="ECO:0000313" key="4">
    <source>
        <dbReference type="Proteomes" id="UP000193467"/>
    </source>
</evidence>
<evidence type="ECO:0000256" key="2">
    <source>
        <dbReference type="SAM" id="MobiDB-lite"/>
    </source>
</evidence>
<evidence type="ECO:0000256" key="1">
    <source>
        <dbReference type="PROSITE-ProRule" id="PRU00023"/>
    </source>
</evidence>
<feature type="compositionally biased region" description="Polar residues" evidence="2">
    <location>
        <begin position="156"/>
        <end position="166"/>
    </location>
</feature>
<dbReference type="SUPFAM" id="SSF54928">
    <property type="entry name" value="RNA-binding domain, RBD"/>
    <property type="match status" value="1"/>
</dbReference>
<dbReference type="InParanoid" id="A0A1Y2F3H2"/>
<keyword evidence="1" id="KW-0040">ANK repeat</keyword>
<feature type="compositionally biased region" description="Basic and acidic residues" evidence="2">
    <location>
        <begin position="142"/>
        <end position="155"/>
    </location>
</feature>
<dbReference type="EMBL" id="MCGR01000030">
    <property type="protein sequence ID" value="ORY78024.1"/>
    <property type="molecule type" value="Genomic_DNA"/>
</dbReference>
<protein>
    <recommendedName>
        <fullName evidence="5">RRM domain-containing protein</fullName>
    </recommendedName>
</protein>
<feature type="repeat" description="ANK" evidence="1">
    <location>
        <begin position="51"/>
        <end position="86"/>
    </location>
</feature>
<dbReference type="AlphaFoldDB" id="A0A1Y2F3H2"/>
<feature type="region of interest" description="Disordered" evidence="2">
    <location>
        <begin position="457"/>
        <end position="487"/>
    </location>
</feature>
<proteinExistence type="predicted"/>
<accession>A0A1Y2F3H2</accession>
<dbReference type="InterPro" id="IPR002110">
    <property type="entry name" value="Ankyrin_rpt"/>
</dbReference>
<evidence type="ECO:0008006" key="5">
    <source>
        <dbReference type="Google" id="ProtNLM"/>
    </source>
</evidence>
<feature type="region of interest" description="Disordered" evidence="2">
    <location>
        <begin position="142"/>
        <end position="173"/>
    </location>
</feature>
<dbReference type="InterPro" id="IPR035979">
    <property type="entry name" value="RBD_domain_sf"/>
</dbReference>
<name>A0A1Y2F3H2_9BASI</name>
<feature type="region of interest" description="Disordered" evidence="2">
    <location>
        <begin position="590"/>
        <end position="612"/>
    </location>
</feature>